<keyword evidence="2" id="KW-1185">Reference proteome</keyword>
<dbReference type="EMBL" id="AOMD01000014">
    <property type="protein sequence ID" value="EMA46304.1"/>
    <property type="molecule type" value="Genomic_DNA"/>
</dbReference>
<dbReference type="InParanoid" id="M0MNI3"/>
<sequence>MDMTAPFGATWGMLIERCEELPEDATLITPLSTGRFRVTGVQQQRVIIEDTDTGDSQPLQREQFEALVEHTRESASDGYDLERLPPKAEPYAAVLALHPRYVLDQQEGRVIELEEADESAVLDDTPHLSTIADDDDQADERAESDVSVYADALLLIDALEREDPTDLDGIDTPDLVNLYTLLSDVQRNANDLRKDVTDILLDRVQHDRPAHGQYGSVQRTTRRNRSLKDDKTVLEAFEGSGIDHEQLVGVDRGKVDEALEVVSVPESAVYDVSENEYVRKADVDEERKETRLQGLKDRLAVSDDPEAEVLRQEIDRLEQEIEELTEFSPGSAVGES</sequence>
<dbReference type="InterPro" id="IPR058289">
    <property type="entry name" value="DUF7983"/>
</dbReference>
<dbReference type="Pfam" id="PF25943">
    <property type="entry name" value="DUF7983"/>
    <property type="match status" value="1"/>
</dbReference>
<protein>
    <recommendedName>
        <fullName evidence="3">DUF2800 domain-containing protein</fullName>
    </recommendedName>
</protein>
<gene>
    <name evidence="1" type="ORF">C449_04705</name>
</gene>
<proteinExistence type="predicted"/>
<dbReference type="STRING" id="1227455.C449_04705"/>
<evidence type="ECO:0000313" key="2">
    <source>
        <dbReference type="Proteomes" id="UP000011669"/>
    </source>
</evidence>
<accession>M0MNI3</accession>
<evidence type="ECO:0008006" key="3">
    <source>
        <dbReference type="Google" id="ProtNLM"/>
    </source>
</evidence>
<comment type="caution">
    <text evidence="1">The sequence shown here is derived from an EMBL/GenBank/DDBJ whole genome shotgun (WGS) entry which is preliminary data.</text>
</comment>
<reference evidence="1 2" key="1">
    <citation type="journal article" date="2014" name="PLoS Genet.">
        <title>Phylogenetically driven sequencing of extremely halophilic archaea reveals strategies for static and dynamic osmo-response.</title>
        <authorList>
            <person name="Becker E.A."/>
            <person name="Seitzer P.M."/>
            <person name="Tritt A."/>
            <person name="Larsen D."/>
            <person name="Krusor M."/>
            <person name="Yao A.I."/>
            <person name="Wu D."/>
            <person name="Madern D."/>
            <person name="Eisen J.A."/>
            <person name="Darling A.E."/>
            <person name="Facciotti M.T."/>
        </authorList>
    </citation>
    <scope>NUCLEOTIDE SEQUENCE [LARGE SCALE GENOMIC DNA]</scope>
    <source>
        <strain evidence="1 2">DSM 5350</strain>
    </source>
</reference>
<name>M0MNI3_9EURY</name>
<evidence type="ECO:0000313" key="1">
    <source>
        <dbReference type="EMBL" id="EMA46304.1"/>
    </source>
</evidence>
<organism evidence="1 2">
    <name type="scientific">Halococcus saccharolyticus DSM 5350</name>
    <dbReference type="NCBI Taxonomy" id="1227455"/>
    <lineage>
        <taxon>Archaea</taxon>
        <taxon>Methanobacteriati</taxon>
        <taxon>Methanobacteriota</taxon>
        <taxon>Stenosarchaea group</taxon>
        <taxon>Halobacteria</taxon>
        <taxon>Halobacteriales</taxon>
        <taxon>Halococcaceae</taxon>
        <taxon>Halococcus</taxon>
    </lineage>
</organism>
<dbReference type="AlphaFoldDB" id="M0MNI3"/>
<dbReference type="PATRIC" id="fig|1227455.4.peg.961"/>
<dbReference type="Proteomes" id="UP000011669">
    <property type="component" value="Unassembled WGS sequence"/>
</dbReference>